<reference evidence="1 2" key="1">
    <citation type="submission" date="2019-02" db="EMBL/GenBank/DDBJ databases">
        <title>Deep-cultivation of Planctomycetes and their phenomic and genomic characterization uncovers novel biology.</title>
        <authorList>
            <person name="Wiegand S."/>
            <person name="Jogler M."/>
            <person name="Boedeker C."/>
            <person name="Pinto D."/>
            <person name="Vollmers J."/>
            <person name="Rivas-Marin E."/>
            <person name="Kohn T."/>
            <person name="Peeters S.H."/>
            <person name="Heuer A."/>
            <person name="Rast P."/>
            <person name="Oberbeckmann S."/>
            <person name="Bunk B."/>
            <person name="Jeske O."/>
            <person name="Meyerdierks A."/>
            <person name="Storesund J.E."/>
            <person name="Kallscheuer N."/>
            <person name="Luecker S."/>
            <person name="Lage O.M."/>
            <person name="Pohl T."/>
            <person name="Merkel B.J."/>
            <person name="Hornburger P."/>
            <person name="Mueller R.-W."/>
            <person name="Bruemmer F."/>
            <person name="Labrenz M."/>
            <person name="Spormann A.M."/>
            <person name="Op Den Camp H."/>
            <person name="Overmann J."/>
            <person name="Amann R."/>
            <person name="Jetten M.S.M."/>
            <person name="Mascher T."/>
            <person name="Medema M.H."/>
            <person name="Devos D.P."/>
            <person name="Kaster A.-K."/>
            <person name="Ovreas L."/>
            <person name="Rohde M."/>
            <person name="Galperin M.Y."/>
            <person name="Jogler C."/>
        </authorList>
    </citation>
    <scope>NUCLEOTIDE SEQUENCE [LARGE SCALE GENOMIC DNA]</scope>
    <source>
        <strain evidence="1 2">Poly51</strain>
    </source>
</reference>
<dbReference type="OrthoDB" id="4399984at2"/>
<evidence type="ECO:0000313" key="1">
    <source>
        <dbReference type="EMBL" id="TWU60537.1"/>
    </source>
</evidence>
<accession>A0A5C6FKK2</accession>
<evidence type="ECO:0008006" key="3">
    <source>
        <dbReference type="Google" id="ProtNLM"/>
    </source>
</evidence>
<dbReference type="Pfam" id="PF14094">
    <property type="entry name" value="DUF4272"/>
    <property type="match status" value="1"/>
</dbReference>
<organism evidence="1 2">
    <name type="scientific">Rubripirellula tenax</name>
    <dbReference type="NCBI Taxonomy" id="2528015"/>
    <lineage>
        <taxon>Bacteria</taxon>
        <taxon>Pseudomonadati</taxon>
        <taxon>Planctomycetota</taxon>
        <taxon>Planctomycetia</taxon>
        <taxon>Pirellulales</taxon>
        <taxon>Pirellulaceae</taxon>
        <taxon>Rubripirellula</taxon>
    </lineage>
</organism>
<dbReference type="AlphaFoldDB" id="A0A5C6FKK2"/>
<proteinExistence type="predicted"/>
<dbReference type="EMBL" id="SJPW01000001">
    <property type="protein sequence ID" value="TWU60537.1"/>
    <property type="molecule type" value="Genomic_DNA"/>
</dbReference>
<gene>
    <name evidence="1" type="ORF">Poly51_08130</name>
</gene>
<comment type="caution">
    <text evidence="1">The sequence shown here is derived from an EMBL/GenBank/DDBJ whole genome shotgun (WGS) entry which is preliminary data.</text>
</comment>
<dbReference type="Proteomes" id="UP000318288">
    <property type="component" value="Unassembled WGS sequence"/>
</dbReference>
<protein>
    <recommendedName>
        <fullName evidence="3">DUF4272 domain-containing protein</fullName>
    </recommendedName>
</protein>
<name>A0A5C6FKK2_9BACT</name>
<keyword evidence="2" id="KW-1185">Reference proteome</keyword>
<evidence type="ECO:0000313" key="2">
    <source>
        <dbReference type="Proteomes" id="UP000318288"/>
    </source>
</evidence>
<sequence length="340" mass="38086">MIVNAYSTLREPPEIDFEHTLSLHRELDDPAMVPHLGDMMGLACDRGRREMSATVYAVMRHLERTRHHYRFEIDDDALDGLAVWGWQSNSILMTTDQSFRDPARRILVHGDTGEAEGNATVPFPIDAIDRAADTRQAMSAMGLDVPHELPPVVGVGEVTMRSDDDIGWRMLALFITAVRAESLAASKGIPAAQLKAKSPMAFEALTPLERGFIEADNPDQQSIVNFAWRYEALYTLQWAVGMHSELKFADEICDVPLVAETMVNQADREIVTSVRLRPVKQILDALDMNLRLLWAARAAAMEQRECKVKLDGGVLSERQHALNWLVRFGGVPWDEVDTPT</sequence>
<dbReference type="RefSeq" id="WP_146454417.1">
    <property type="nucleotide sequence ID" value="NZ_SJPW01000001.1"/>
</dbReference>
<dbReference type="InterPro" id="IPR025368">
    <property type="entry name" value="DUF4272"/>
</dbReference>